<gene>
    <name evidence="1" type="ORF">EDC56_1867</name>
</gene>
<proteinExistence type="predicted"/>
<name>A0A3N2DNT3_9GAMM</name>
<dbReference type="AlphaFoldDB" id="A0A3N2DNT3"/>
<dbReference type="EMBL" id="RKHR01000004">
    <property type="protein sequence ID" value="ROS01426.1"/>
    <property type="molecule type" value="Genomic_DNA"/>
</dbReference>
<keyword evidence="2" id="KW-1185">Reference proteome</keyword>
<accession>A0A3N2DNT3</accession>
<dbReference type="Proteomes" id="UP000275394">
    <property type="component" value="Unassembled WGS sequence"/>
</dbReference>
<comment type="caution">
    <text evidence="1">The sequence shown here is derived from an EMBL/GenBank/DDBJ whole genome shotgun (WGS) entry which is preliminary data.</text>
</comment>
<evidence type="ECO:0000313" key="1">
    <source>
        <dbReference type="EMBL" id="ROS01426.1"/>
    </source>
</evidence>
<sequence>MLVIQHFGMEFPRLASHLSTELLLDIAEAIDCQDFAYIHFENKKKKKYYHNKASLIRAVRHSYHEHKRCRNIILEQLLNNKELIKQSIRRGKK</sequence>
<evidence type="ECO:0000313" key="2">
    <source>
        <dbReference type="Proteomes" id="UP000275394"/>
    </source>
</evidence>
<organism evidence="1 2">
    <name type="scientific">Sinobacterium caligoides</name>
    <dbReference type="NCBI Taxonomy" id="933926"/>
    <lineage>
        <taxon>Bacteria</taxon>
        <taxon>Pseudomonadati</taxon>
        <taxon>Pseudomonadota</taxon>
        <taxon>Gammaproteobacteria</taxon>
        <taxon>Cellvibrionales</taxon>
        <taxon>Spongiibacteraceae</taxon>
        <taxon>Sinobacterium</taxon>
    </lineage>
</organism>
<dbReference type="RefSeq" id="WP_123712219.1">
    <property type="nucleotide sequence ID" value="NZ_RKHR01000004.1"/>
</dbReference>
<protein>
    <submittedName>
        <fullName evidence="1">Uncharacterized protein</fullName>
    </submittedName>
</protein>
<reference evidence="1 2" key="1">
    <citation type="submission" date="2018-11" db="EMBL/GenBank/DDBJ databases">
        <title>Genomic Encyclopedia of Type Strains, Phase IV (KMG-IV): sequencing the most valuable type-strain genomes for metagenomic binning, comparative biology and taxonomic classification.</title>
        <authorList>
            <person name="Goeker M."/>
        </authorList>
    </citation>
    <scope>NUCLEOTIDE SEQUENCE [LARGE SCALE GENOMIC DNA]</scope>
    <source>
        <strain evidence="1 2">DSM 100316</strain>
    </source>
</reference>